<feature type="domain" description="VIT" evidence="2">
    <location>
        <begin position="25"/>
        <end position="153"/>
    </location>
</feature>
<dbReference type="AlphaFoldDB" id="A0A8X8G209"/>
<comment type="caution">
    <text evidence="3">The sequence shown here is derived from an EMBL/GenBank/DDBJ whole genome shotgun (WGS) entry which is preliminary data.</text>
</comment>
<dbReference type="Gene3D" id="2.60.120.380">
    <property type="match status" value="1"/>
</dbReference>
<evidence type="ECO:0000313" key="3">
    <source>
        <dbReference type="EMBL" id="MBD7955160.1"/>
    </source>
</evidence>
<organism evidence="3 4">
    <name type="scientific">Stenotrophomonas lacuserhaii</name>
    <dbReference type="NCBI Taxonomy" id="2760084"/>
    <lineage>
        <taxon>Bacteria</taxon>
        <taxon>Pseudomonadati</taxon>
        <taxon>Pseudomonadota</taxon>
        <taxon>Gammaproteobacteria</taxon>
        <taxon>Lysobacterales</taxon>
        <taxon>Lysobacteraceae</taxon>
        <taxon>Stenotrophomonas</taxon>
    </lineage>
</organism>
<dbReference type="InterPro" id="IPR013694">
    <property type="entry name" value="VIT"/>
</dbReference>
<dbReference type="Proteomes" id="UP000636938">
    <property type="component" value="Unassembled WGS sequence"/>
</dbReference>
<evidence type="ECO:0000313" key="4">
    <source>
        <dbReference type="Proteomes" id="UP000636938"/>
    </source>
</evidence>
<feature type="compositionally biased region" description="Pro residues" evidence="1">
    <location>
        <begin position="12"/>
        <end position="22"/>
    </location>
</feature>
<name>A0A8X8G209_9GAMM</name>
<dbReference type="InterPro" id="IPR019220">
    <property type="entry name" value="DUF2135"/>
</dbReference>
<dbReference type="PROSITE" id="PS51468">
    <property type="entry name" value="VIT"/>
    <property type="match status" value="1"/>
</dbReference>
<dbReference type="InterPro" id="IPR011990">
    <property type="entry name" value="TPR-like_helical_dom_sf"/>
</dbReference>
<feature type="region of interest" description="Disordered" evidence="1">
    <location>
        <begin position="1"/>
        <end position="22"/>
    </location>
</feature>
<protein>
    <submittedName>
        <fullName evidence="3">DUF2135 domain-containing protein</fullName>
    </submittedName>
</protein>
<dbReference type="Pfam" id="PF08487">
    <property type="entry name" value="VIT"/>
    <property type="match status" value="1"/>
</dbReference>
<sequence>MAAGTAADAQRPLPPTPPAPPPLAVTAPLLQVKGAEMPVQLQRAMLDGTVAAGLAEIRIELEFHNPNGRMLEGQLEFPLADGQQVAGFALDIDGVLRDAVPVPKAQGRQVFEAIERRRVDPGLLEQTAGNQFRLRIYPIPAHGSRRVAVTIRQTLPVDTQGLRWTLPLQFARGAQQASVHLQASGIGAPRASNGLPWAFALRDGRYQLQWQGRGAELPGQAQWSLPQVRQRDVVAGLHEGQRYLMAQIPVPVQAVARAMPTRIGLLWDASGSAGHRDREAEFAVLDRYFKAIGDGQVELTVLRDQPEATRRFGIRGGDWSALRAHLQALPLDGASALGAWTPQPAVQEYLLVSDGLSNYGNRSQPALAAGQRLYALSGAGARTDVARLRAWTAAHQGELLVLSTSADAASAAARLLQQGAVVLSLEGEGISGLVADAGAAVQGWLRVMGRIEKPGGSVQLRVRLPDGRIDTQRVGAGEARLLPGGLVAHAWANGQLADWAGDPLAHAAARRTLSQAFGLVGADTSLLVLESIDDYLQHGIRPPSSLRAEYDRRHALASVDVARERSERLDDIARQFADRQRWWETRWPKGTPPQAKQEKSSPAAVAMAAPSAAVEAFEARPDASVTAPAPPAPPAPQAMLARPAPRAERGAIDETASRAANRGDITIALAPWAPDAPYAMRLRAASADALYPLYLSERAQHADSSAFYLDVADLLLAKGQRELALRVLSNLAEMQIENRHVLRVLGYRLMQAGAPTLAVPVFRDVLAMGEEEPQSFRDLGLALEASGQYPQALAALYEVVLRPWDSRFNGISLIALDEATNLMAREGLDARAIDPRLRRALPLDLRVVLGWDSDNSDMDLWVTDPNGERAYYGNRLTYQGGQMSQDFTGGYGPEQFSLRDAKPGTYRVEANFFGSREQLVTGATTLSLRLSTHWGTRQQRDQTVTLRLKDQAESVLVGEFTVK</sequence>
<dbReference type="Pfam" id="PF09906">
    <property type="entry name" value="DUF2135"/>
    <property type="match status" value="1"/>
</dbReference>
<feature type="compositionally biased region" description="Basic and acidic residues" evidence="1">
    <location>
        <begin position="645"/>
        <end position="656"/>
    </location>
</feature>
<dbReference type="SUPFAM" id="SSF48452">
    <property type="entry name" value="TPR-like"/>
    <property type="match status" value="1"/>
</dbReference>
<gene>
    <name evidence="3" type="ORF">H9654_13205</name>
</gene>
<keyword evidence="4" id="KW-1185">Reference proteome</keyword>
<feature type="region of interest" description="Disordered" evidence="1">
    <location>
        <begin position="583"/>
        <end position="605"/>
    </location>
</feature>
<dbReference type="EMBL" id="JACSQS010000014">
    <property type="protein sequence ID" value="MBD7955160.1"/>
    <property type="molecule type" value="Genomic_DNA"/>
</dbReference>
<evidence type="ECO:0000259" key="2">
    <source>
        <dbReference type="PROSITE" id="PS51468"/>
    </source>
</evidence>
<reference evidence="3 4" key="1">
    <citation type="submission" date="2020-08" db="EMBL/GenBank/DDBJ databases">
        <title>A Genomic Blueprint of the Chicken Gut Microbiome.</title>
        <authorList>
            <person name="Gilroy R."/>
            <person name="Ravi A."/>
            <person name="Getino M."/>
            <person name="Pursley I."/>
            <person name="Horton D.L."/>
            <person name="Alikhan N.-F."/>
            <person name="Baker D."/>
            <person name="Gharbi K."/>
            <person name="Hall N."/>
            <person name="Watson M."/>
            <person name="Adriaenssens E.M."/>
            <person name="Foster-Nyarko E."/>
            <person name="Jarju S."/>
            <person name="Secka A."/>
            <person name="Antonio M."/>
            <person name="Oren A."/>
            <person name="Chaudhuri R."/>
            <person name="La Ragione R.M."/>
            <person name="Hildebrand F."/>
            <person name="Pallen M.J."/>
        </authorList>
    </citation>
    <scope>NUCLEOTIDE SEQUENCE [LARGE SCALE GENOMIC DNA]</scope>
    <source>
        <strain evidence="3 4">Sa5BUN4</strain>
    </source>
</reference>
<proteinExistence type="predicted"/>
<accession>A0A8X8G209</accession>
<dbReference type="Gene3D" id="1.25.40.10">
    <property type="entry name" value="Tetratricopeptide repeat domain"/>
    <property type="match status" value="1"/>
</dbReference>
<feature type="region of interest" description="Disordered" evidence="1">
    <location>
        <begin position="619"/>
        <end position="656"/>
    </location>
</feature>
<evidence type="ECO:0000256" key="1">
    <source>
        <dbReference type="SAM" id="MobiDB-lite"/>
    </source>
</evidence>